<dbReference type="InterPro" id="IPR034746">
    <property type="entry name" value="POTRA"/>
</dbReference>
<dbReference type="RefSeq" id="WP_092263229.1">
    <property type="nucleotide sequence ID" value="NZ_FNZA01000002.1"/>
</dbReference>
<evidence type="ECO:0000256" key="5">
    <source>
        <dbReference type="ARBA" id="ARBA00023237"/>
    </source>
</evidence>
<feature type="domain" description="POTRA" evidence="7">
    <location>
        <begin position="25"/>
        <end position="96"/>
    </location>
</feature>
<name>A0A1H6TX93_9DEIO</name>
<dbReference type="InterPro" id="IPR010827">
    <property type="entry name" value="BamA/TamA_POTRA"/>
</dbReference>
<reference evidence="9" key="1">
    <citation type="submission" date="2016-10" db="EMBL/GenBank/DDBJ databases">
        <authorList>
            <person name="Varghese N."/>
            <person name="Submissions S."/>
        </authorList>
    </citation>
    <scope>NUCLEOTIDE SEQUENCE [LARGE SCALE GENOMIC DNA]</scope>
    <source>
        <strain evidence="9">CGMCC 1.10218</strain>
    </source>
</reference>
<dbReference type="PANTHER" id="PTHR12815">
    <property type="entry name" value="SORTING AND ASSEMBLY MACHINERY SAMM50 PROTEIN FAMILY MEMBER"/>
    <property type="match status" value="1"/>
</dbReference>
<dbReference type="Proteomes" id="UP000199223">
    <property type="component" value="Unassembled WGS sequence"/>
</dbReference>
<accession>A0A1H6TX93</accession>
<evidence type="ECO:0000256" key="4">
    <source>
        <dbReference type="ARBA" id="ARBA00023136"/>
    </source>
</evidence>
<evidence type="ECO:0000313" key="9">
    <source>
        <dbReference type="Proteomes" id="UP000199223"/>
    </source>
</evidence>
<organism evidence="8 9">
    <name type="scientific">Deinococcus reticulitermitis</name>
    <dbReference type="NCBI Taxonomy" id="856736"/>
    <lineage>
        <taxon>Bacteria</taxon>
        <taxon>Thermotogati</taxon>
        <taxon>Deinococcota</taxon>
        <taxon>Deinococci</taxon>
        <taxon>Deinococcales</taxon>
        <taxon>Deinococcaceae</taxon>
        <taxon>Deinococcus</taxon>
    </lineage>
</organism>
<dbReference type="GO" id="GO:0019867">
    <property type="term" value="C:outer membrane"/>
    <property type="evidence" value="ECO:0007669"/>
    <property type="project" value="InterPro"/>
</dbReference>
<dbReference type="EMBL" id="FNZA01000002">
    <property type="protein sequence ID" value="SEI84663.1"/>
    <property type="molecule type" value="Genomic_DNA"/>
</dbReference>
<evidence type="ECO:0000256" key="6">
    <source>
        <dbReference type="SAM" id="SignalP"/>
    </source>
</evidence>
<evidence type="ECO:0000256" key="3">
    <source>
        <dbReference type="ARBA" id="ARBA00022729"/>
    </source>
</evidence>
<evidence type="ECO:0000256" key="2">
    <source>
        <dbReference type="ARBA" id="ARBA00022692"/>
    </source>
</evidence>
<feature type="signal peptide" evidence="6">
    <location>
        <begin position="1"/>
        <end position="21"/>
    </location>
</feature>
<dbReference type="AlphaFoldDB" id="A0A1H6TX93"/>
<dbReference type="Pfam" id="PF08479">
    <property type="entry name" value="POTRA_2"/>
    <property type="match status" value="1"/>
</dbReference>
<dbReference type="PROSITE" id="PS51779">
    <property type="entry name" value="POTRA"/>
    <property type="match status" value="2"/>
</dbReference>
<keyword evidence="9" id="KW-1185">Reference proteome</keyword>
<dbReference type="STRING" id="856736.SAMN04488058_10233"/>
<dbReference type="OrthoDB" id="9776356at2"/>
<dbReference type="PANTHER" id="PTHR12815:SF47">
    <property type="entry name" value="TRANSLOCATION AND ASSEMBLY MODULE SUBUNIT TAMA"/>
    <property type="match status" value="1"/>
</dbReference>
<dbReference type="Pfam" id="PF01103">
    <property type="entry name" value="Omp85"/>
    <property type="match status" value="1"/>
</dbReference>
<feature type="chain" id="PRO_5011748729" evidence="6">
    <location>
        <begin position="22"/>
        <end position="846"/>
    </location>
</feature>
<keyword evidence="2" id="KW-0812">Transmembrane</keyword>
<sequence>MRHPLTFAVTIALIAPAPALAQQTGTVQDISVVGATDLLSDFVKTTLTVQTGTPLSSVNLRQVEQDVLASGYFKAAVAELRTVSGRDTLVITVTPNPTIKEVQANGMVFLPGEAFKQSVAELLNIAPGATLNTARIDQAKEALAQNYRQEGFPFTPSISTEVKTNTDGTATVSFVVDETAPLTRVEVANVTLLPASRVQEIFKPLQTSKRFSPQAFFAAADALQAAYEEAGYSQSGLDPRSVSLEGGILKVSVIESRVARVDLSPLGTLTSTPTLQTREGQPLSIPQLQADVRALANLTGKPVGFALQPNPQNPAQVTVLFGAADVETGPVRTIVFVGNTKVPSAQLQAALRTRVGDIYSPQLAQDDFVALREVYRRAGYEVSTRDAISFKDGVLTYTLREVQLAGYELAWQGDHRTQDRVILRELPTPGQTFNSKEVQDALGRISRLGYVTVNDVRVRSDPQNPESVTYVIALSEGRSGIPVQLGLSYDSLQGGWAGDVGYSNSNAFGLGHSFNATLGATQNQAGQNWVGNLGYTIPWLDLNFGDFRTRRTSLSFGVGTSVGGNVILKDEAGEDTGRDYTVRSTGLNLSLGRNLTPNLAASVGTSFSYRTNYLERVQEGETSTYSDAAATALLPEDSLTTRVNAGLNYDNTDNAEFPGRGVRAYGSAGYNFGRQGDTPLGWTDGEIGLSGYYGFGNRISRSFGVQTYRQVIAARANSGVTSGAAPDGTGYYVGGASPVAGRELRGLQDSQLFGTNYFTSSLEYRYDFGLSGGVAQGLYGVLFADYGGVWNSGEAFRSAYGLGAGVQLNLGFGGAQLPSLRFDYGYSPQNSDTNRWKFHFRIGNFW</sequence>
<protein>
    <submittedName>
        <fullName evidence="8">Outer membrane protein assembly factor BamA</fullName>
    </submittedName>
</protein>
<evidence type="ECO:0000313" key="8">
    <source>
        <dbReference type="EMBL" id="SEI84663.1"/>
    </source>
</evidence>
<gene>
    <name evidence="8" type="ORF">SAMN04488058_10233</name>
</gene>
<dbReference type="Gene3D" id="2.40.160.50">
    <property type="entry name" value="membrane protein fhac: a member of the omp85/tpsb transporter family"/>
    <property type="match status" value="1"/>
</dbReference>
<evidence type="ECO:0000259" key="7">
    <source>
        <dbReference type="PROSITE" id="PS51779"/>
    </source>
</evidence>
<dbReference type="InterPro" id="IPR000184">
    <property type="entry name" value="Bac_surfAg_D15"/>
</dbReference>
<keyword evidence="5" id="KW-0998">Cell outer membrane</keyword>
<dbReference type="Gene3D" id="3.10.20.310">
    <property type="entry name" value="membrane protein fhac"/>
    <property type="match status" value="5"/>
</dbReference>
<dbReference type="InterPro" id="IPR039910">
    <property type="entry name" value="D15-like"/>
</dbReference>
<keyword evidence="4" id="KW-0472">Membrane</keyword>
<comment type="subcellular location">
    <subcellularLocation>
        <location evidence="1">Membrane</location>
    </subcellularLocation>
</comment>
<dbReference type="InterPro" id="IPR013686">
    <property type="entry name" value="Polypept-transport_assoc_ShlB"/>
</dbReference>
<keyword evidence="3 6" id="KW-0732">Signal</keyword>
<evidence type="ECO:0000256" key="1">
    <source>
        <dbReference type="ARBA" id="ARBA00004370"/>
    </source>
</evidence>
<proteinExistence type="predicted"/>
<feature type="domain" description="POTRA" evidence="7">
    <location>
        <begin position="329"/>
        <end position="402"/>
    </location>
</feature>
<dbReference type="Pfam" id="PF07244">
    <property type="entry name" value="POTRA"/>
    <property type="match status" value="3"/>
</dbReference>